<evidence type="ECO:0000256" key="4">
    <source>
        <dbReference type="SAM" id="MobiDB-lite"/>
    </source>
</evidence>
<dbReference type="eggNOG" id="KOG1515">
    <property type="taxonomic scope" value="Eukaryota"/>
</dbReference>
<dbReference type="SUPFAM" id="SSF53474">
    <property type="entry name" value="alpha/beta-Hydrolases"/>
    <property type="match status" value="1"/>
</dbReference>
<accession>U1I070</accession>
<reference evidence="7" key="1">
    <citation type="journal article" date="2014" name="BMC Genomics">
        <title>Genome characteristics reveal the impact of lichenization on lichen-forming fungus Endocarpon pusillum Hedwig (Verrucariales, Ascomycota).</title>
        <authorList>
            <person name="Wang Y.-Y."/>
            <person name="Liu B."/>
            <person name="Zhang X.-Y."/>
            <person name="Zhou Q.-M."/>
            <person name="Zhang T."/>
            <person name="Li H."/>
            <person name="Yu Y.-F."/>
            <person name="Zhang X.-L."/>
            <person name="Hao X.-Y."/>
            <person name="Wang M."/>
            <person name="Wang L."/>
            <person name="Wei J.-C."/>
        </authorList>
    </citation>
    <scope>NUCLEOTIDE SEQUENCE [LARGE SCALE GENOMIC DNA]</scope>
    <source>
        <strain evidence="7">Z07020 / HMAS-L-300199</strain>
    </source>
</reference>
<evidence type="ECO:0000313" key="7">
    <source>
        <dbReference type="Proteomes" id="UP000019373"/>
    </source>
</evidence>
<dbReference type="InterPro" id="IPR029058">
    <property type="entry name" value="AB_hydrolase_fold"/>
</dbReference>
<gene>
    <name evidence="6" type="ORF">EPUS_00026</name>
</gene>
<dbReference type="GeneID" id="19235091"/>
<dbReference type="PANTHER" id="PTHR48081:SF25">
    <property type="entry name" value="PUTATIVE (AFU_ORTHOLOGUE AFUA_3G11560)-RELATED"/>
    <property type="match status" value="1"/>
</dbReference>
<comment type="similarity">
    <text evidence="1">Belongs to the 'GDXG' lipolytic enzyme family.</text>
</comment>
<dbReference type="PROSITE" id="PS01173">
    <property type="entry name" value="LIPASE_GDXG_HIS"/>
    <property type="match status" value="1"/>
</dbReference>
<keyword evidence="7" id="KW-1185">Reference proteome</keyword>
<dbReference type="AlphaFoldDB" id="U1I070"/>
<sequence length="542" mass="59620">MDLSPMTLAKVLLPVTPILLKTAVLNTLSLSLNAGKQDLRTELTVSVIRELLKKPNPIGKIQRGGLRDPGIKGKMWISKITLPKPEDHEGIRPRDALDMAIKDLGDGSETYRLPETSAVEAEWTGYRGGVDSDAPRPDISEEEQYRQLMSEVRSKVTVLYFHGGAYVAMDPASHRLPVSYLAKLTSGRCLSVRYRLAPQHPFPTAILDGLIAYLSLLSPPSDSYHTAVSPSNIVFAGDSAGGNLCLSLCQTLLTLQRKGIRKIRFHGRDVALSPPAGIALSSPWCDISRAMPSCHTNATYDYLMPPPDFGLAADLPSDDIWPTQPPRVDMYVNATALIHPLVSPVAAKPELWRGAPPTYMCAGTEALEDEIAVVARHMDEAGVYVQFDTYEGMPHCFGMIFPKSPMGRESIKSWGKFIVEAGDVGILEKEAGGRRRGKATMAVAFKDPVVKREVKWNELKQELSGEDVESLLRAKRERYIKKEEELVRAWKKDEEPSLQGGEGENVMQANGEIKNGQKQRHDLCQGQGQGQEDSSLAAKSKL</sequence>
<dbReference type="GO" id="GO:0016787">
    <property type="term" value="F:hydrolase activity"/>
    <property type="evidence" value="ECO:0007669"/>
    <property type="project" value="UniProtKB-KW"/>
</dbReference>
<dbReference type="InterPro" id="IPR033140">
    <property type="entry name" value="Lipase_GDXG_put_SER_AS"/>
</dbReference>
<dbReference type="InterPro" id="IPR013094">
    <property type="entry name" value="AB_hydrolase_3"/>
</dbReference>
<evidence type="ECO:0000256" key="2">
    <source>
        <dbReference type="ARBA" id="ARBA00022801"/>
    </source>
</evidence>
<dbReference type="Gene3D" id="3.40.50.1820">
    <property type="entry name" value="alpha/beta hydrolase"/>
    <property type="match status" value="1"/>
</dbReference>
<feature type="region of interest" description="Disordered" evidence="4">
    <location>
        <begin position="492"/>
        <end position="542"/>
    </location>
</feature>
<dbReference type="RefSeq" id="XP_007787246.1">
    <property type="nucleotide sequence ID" value="XM_007789056.1"/>
</dbReference>
<dbReference type="Pfam" id="PF07859">
    <property type="entry name" value="Abhydrolase_3"/>
    <property type="match status" value="1"/>
</dbReference>
<dbReference type="OrthoDB" id="5354320at2759"/>
<dbReference type="PROSITE" id="PS01174">
    <property type="entry name" value="LIPASE_GDXG_SER"/>
    <property type="match status" value="1"/>
</dbReference>
<dbReference type="OMA" id="DPCTHRV"/>
<proteinExistence type="inferred from homology"/>
<feature type="active site" evidence="3">
    <location>
        <position position="239"/>
    </location>
</feature>
<evidence type="ECO:0000256" key="3">
    <source>
        <dbReference type="PROSITE-ProRule" id="PRU10038"/>
    </source>
</evidence>
<dbReference type="HOGENOM" id="CLU_027519_0_0_1"/>
<protein>
    <recommendedName>
        <fullName evidence="5">Alpha/beta hydrolase fold-3 domain-containing protein</fullName>
    </recommendedName>
</protein>
<keyword evidence="2" id="KW-0378">Hydrolase</keyword>
<organism evidence="6 7">
    <name type="scientific">Endocarpon pusillum (strain Z07020 / HMAS-L-300199)</name>
    <name type="common">Lichen-forming fungus</name>
    <dbReference type="NCBI Taxonomy" id="1263415"/>
    <lineage>
        <taxon>Eukaryota</taxon>
        <taxon>Fungi</taxon>
        <taxon>Dikarya</taxon>
        <taxon>Ascomycota</taxon>
        <taxon>Pezizomycotina</taxon>
        <taxon>Eurotiomycetes</taxon>
        <taxon>Chaetothyriomycetidae</taxon>
        <taxon>Verrucariales</taxon>
        <taxon>Verrucariaceae</taxon>
        <taxon>Endocarpon</taxon>
    </lineage>
</organism>
<evidence type="ECO:0000256" key="1">
    <source>
        <dbReference type="ARBA" id="ARBA00010515"/>
    </source>
</evidence>
<dbReference type="Proteomes" id="UP000019373">
    <property type="component" value="Unassembled WGS sequence"/>
</dbReference>
<evidence type="ECO:0000313" key="6">
    <source>
        <dbReference type="EMBL" id="ERF75234.1"/>
    </source>
</evidence>
<evidence type="ECO:0000259" key="5">
    <source>
        <dbReference type="Pfam" id="PF07859"/>
    </source>
</evidence>
<feature type="domain" description="Alpha/beta hydrolase fold-3" evidence="5">
    <location>
        <begin position="158"/>
        <end position="397"/>
    </location>
</feature>
<name>U1I070_ENDPU</name>
<dbReference type="EMBL" id="KE720815">
    <property type="protein sequence ID" value="ERF75234.1"/>
    <property type="molecule type" value="Genomic_DNA"/>
</dbReference>
<dbReference type="InterPro" id="IPR002168">
    <property type="entry name" value="Lipase_GDXG_HIS_AS"/>
</dbReference>
<dbReference type="PANTHER" id="PTHR48081">
    <property type="entry name" value="AB HYDROLASE SUPERFAMILY PROTEIN C4A8.06C"/>
    <property type="match status" value="1"/>
</dbReference>
<dbReference type="InterPro" id="IPR050300">
    <property type="entry name" value="GDXG_lipolytic_enzyme"/>
</dbReference>